<comment type="similarity">
    <text evidence="2">Belongs to the TPX2 family.</text>
</comment>
<evidence type="ECO:0000256" key="1">
    <source>
        <dbReference type="ARBA" id="ARBA00004245"/>
    </source>
</evidence>
<feature type="coiled-coil region" evidence="6">
    <location>
        <begin position="238"/>
        <end position="270"/>
    </location>
</feature>
<sequence length="427" mass="46001">MMEATDGIEMELSNGGLEKALTKNGLGSGVNKENQIDSKGGAASEENGADTQQTNGSLEGQLLAQDANVSEMGVKESSAISENRPSNLLKKSAALQANNLKNIKAQKVQKDGSGRIGAVVTSTNSKARLSQSLSFPAKTIPTRGLRKSTADLKLSKVDANCSNANDSELITSGTTSRRENNMTARSSQQLVPVNTGSVDDDASCEASESLTQTAAQRRSASGFSFRLEERAEKRKEYFTKLEERINAKELEKTNIQAKSKENQEAEIKQLRKSLTFKATPMPSFYQEPSPPKVELKKIPPTRARSPKLGRHKPSNTAANNSSEDNDSTQIPESELNSVKQYGAAATAHDGATPKKTATQKSISKPTSLKSATTRPETKATASKIKASNMNKKMEKGKVEERENGEEQQIKPVEESPVDAVAEVEEVS</sequence>
<dbReference type="InterPro" id="IPR044806">
    <property type="entry name" value="WVD2/WDL1-4"/>
</dbReference>
<keyword evidence="10" id="KW-1185">Reference proteome</keyword>
<keyword evidence="4" id="KW-0493">Microtubule</keyword>
<feature type="compositionally biased region" description="Basic residues" evidence="7">
    <location>
        <begin position="304"/>
        <end position="313"/>
    </location>
</feature>
<evidence type="ECO:0000313" key="9">
    <source>
        <dbReference type="EMBL" id="KAL0917261.1"/>
    </source>
</evidence>
<dbReference type="GO" id="GO:0005874">
    <property type="term" value="C:microtubule"/>
    <property type="evidence" value="ECO:0007669"/>
    <property type="project" value="UniProtKB-KW"/>
</dbReference>
<dbReference type="PANTHER" id="PTHR46372">
    <property type="entry name" value="PROTEIN WVD2-LIKE 3"/>
    <property type="match status" value="1"/>
</dbReference>
<dbReference type="AlphaFoldDB" id="A0ABD0V414"/>
<evidence type="ECO:0000256" key="7">
    <source>
        <dbReference type="SAM" id="MobiDB-lite"/>
    </source>
</evidence>
<proteinExistence type="inferred from homology"/>
<dbReference type="EMBL" id="JANQDX010000010">
    <property type="protein sequence ID" value="KAL0917261.1"/>
    <property type="molecule type" value="Genomic_DNA"/>
</dbReference>
<reference evidence="9 10" key="1">
    <citation type="journal article" date="2024" name="Plant Biotechnol. J.">
        <title>Dendrobium thyrsiflorum genome and its molecular insights into genes involved in important horticultural traits.</title>
        <authorList>
            <person name="Chen B."/>
            <person name="Wang J.Y."/>
            <person name="Zheng P.J."/>
            <person name="Li K.L."/>
            <person name="Liang Y.M."/>
            <person name="Chen X.F."/>
            <person name="Zhang C."/>
            <person name="Zhao X."/>
            <person name="He X."/>
            <person name="Zhang G.Q."/>
            <person name="Liu Z.J."/>
            <person name="Xu Q."/>
        </authorList>
    </citation>
    <scope>NUCLEOTIDE SEQUENCE [LARGE SCALE GENOMIC DNA]</scope>
    <source>
        <strain evidence="9">GZMU011</strain>
    </source>
</reference>
<keyword evidence="3" id="KW-0963">Cytoplasm</keyword>
<dbReference type="PANTHER" id="PTHR46372:SF26">
    <property type="entry name" value="(WILD MALAYSIAN BANANA) HYPOTHETICAL PROTEIN"/>
    <property type="match status" value="1"/>
</dbReference>
<feature type="domain" description="TPX2 C-terminal" evidence="8">
    <location>
        <begin position="223"/>
        <end position="298"/>
    </location>
</feature>
<comment type="subcellular location">
    <subcellularLocation>
        <location evidence="1">Cytoplasm</location>
        <location evidence="1">Cytoskeleton</location>
    </subcellularLocation>
</comment>
<gene>
    <name evidence="9" type="ORF">M5K25_012310</name>
</gene>
<keyword evidence="6" id="KW-0175">Coiled coil</keyword>
<feature type="compositionally biased region" description="Basic and acidic residues" evidence="7">
    <location>
        <begin position="391"/>
        <end position="401"/>
    </location>
</feature>
<feature type="region of interest" description="Disordered" evidence="7">
    <location>
        <begin position="1"/>
        <end position="58"/>
    </location>
</feature>
<organism evidence="9 10">
    <name type="scientific">Dendrobium thyrsiflorum</name>
    <name type="common">Pinecone-like raceme dendrobium</name>
    <name type="synonym">Orchid</name>
    <dbReference type="NCBI Taxonomy" id="117978"/>
    <lineage>
        <taxon>Eukaryota</taxon>
        <taxon>Viridiplantae</taxon>
        <taxon>Streptophyta</taxon>
        <taxon>Embryophyta</taxon>
        <taxon>Tracheophyta</taxon>
        <taxon>Spermatophyta</taxon>
        <taxon>Magnoliopsida</taxon>
        <taxon>Liliopsida</taxon>
        <taxon>Asparagales</taxon>
        <taxon>Orchidaceae</taxon>
        <taxon>Epidendroideae</taxon>
        <taxon>Malaxideae</taxon>
        <taxon>Dendrobiinae</taxon>
        <taxon>Dendrobium</taxon>
    </lineage>
</organism>
<name>A0ABD0V414_DENTH</name>
<feature type="region of interest" description="Disordered" evidence="7">
    <location>
        <begin position="278"/>
        <end position="427"/>
    </location>
</feature>
<evidence type="ECO:0000256" key="3">
    <source>
        <dbReference type="ARBA" id="ARBA00022490"/>
    </source>
</evidence>
<feature type="compositionally biased region" description="Polar residues" evidence="7">
    <location>
        <begin position="49"/>
        <end position="58"/>
    </location>
</feature>
<feature type="region of interest" description="Disordered" evidence="7">
    <location>
        <begin position="168"/>
        <end position="187"/>
    </location>
</feature>
<keyword evidence="5" id="KW-0206">Cytoskeleton</keyword>
<comment type="caution">
    <text evidence="9">The sequence shown here is derived from an EMBL/GenBank/DDBJ whole genome shotgun (WGS) entry which is preliminary data.</text>
</comment>
<evidence type="ECO:0000313" key="10">
    <source>
        <dbReference type="Proteomes" id="UP001552299"/>
    </source>
</evidence>
<evidence type="ECO:0000256" key="4">
    <source>
        <dbReference type="ARBA" id="ARBA00022701"/>
    </source>
</evidence>
<protein>
    <recommendedName>
        <fullName evidence="8">TPX2 C-terminal domain-containing protein</fullName>
    </recommendedName>
</protein>
<accession>A0ABD0V414</accession>
<evidence type="ECO:0000259" key="8">
    <source>
        <dbReference type="Pfam" id="PF06886"/>
    </source>
</evidence>
<dbReference type="InterPro" id="IPR027329">
    <property type="entry name" value="TPX2_C"/>
</dbReference>
<feature type="compositionally biased region" description="Polar residues" evidence="7">
    <location>
        <begin position="314"/>
        <end position="339"/>
    </location>
</feature>
<feature type="compositionally biased region" description="Polar residues" evidence="7">
    <location>
        <begin position="355"/>
        <end position="374"/>
    </location>
</feature>
<evidence type="ECO:0000256" key="6">
    <source>
        <dbReference type="SAM" id="Coils"/>
    </source>
</evidence>
<dbReference type="Proteomes" id="UP001552299">
    <property type="component" value="Unassembled WGS sequence"/>
</dbReference>
<dbReference type="Pfam" id="PF06886">
    <property type="entry name" value="TPX2"/>
    <property type="match status" value="1"/>
</dbReference>
<evidence type="ECO:0000256" key="5">
    <source>
        <dbReference type="ARBA" id="ARBA00023212"/>
    </source>
</evidence>
<evidence type="ECO:0000256" key="2">
    <source>
        <dbReference type="ARBA" id="ARBA00005885"/>
    </source>
</evidence>